<feature type="compositionally biased region" description="Basic and acidic residues" evidence="1">
    <location>
        <begin position="295"/>
        <end position="310"/>
    </location>
</feature>
<protein>
    <recommendedName>
        <fullName evidence="4">Cell wall biogenesis protein Mhp1</fullName>
    </recommendedName>
</protein>
<dbReference type="InterPro" id="IPR032675">
    <property type="entry name" value="LRR_dom_sf"/>
</dbReference>
<proteinExistence type="predicted"/>
<organism evidence="2 3">
    <name type="scientific">Gomphillus americanus</name>
    <dbReference type="NCBI Taxonomy" id="1940652"/>
    <lineage>
        <taxon>Eukaryota</taxon>
        <taxon>Fungi</taxon>
        <taxon>Dikarya</taxon>
        <taxon>Ascomycota</taxon>
        <taxon>Pezizomycotina</taxon>
        <taxon>Lecanoromycetes</taxon>
        <taxon>OSLEUM clade</taxon>
        <taxon>Ostropomycetidae</taxon>
        <taxon>Ostropales</taxon>
        <taxon>Graphidaceae</taxon>
        <taxon>Gomphilloideae</taxon>
        <taxon>Gomphillus</taxon>
    </lineage>
</organism>
<dbReference type="EMBL" id="CAJPDQ010000010">
    <property type="protein sequence ID" value="CAF9915838.1"/>
    <property type="molecule type" value="Genomic_DNA"/>
</dbReference>
<comment type="caution">
    <text evidence="2">The sequence shown here is derived from an EMBL/GenBank/DDBJ whole genome shotgun (WGS) entry which is preliminary data.</text>
</comment>
<feature type="compositionally biased region" description="Acidic residues" evidence="1">
    <location>
        <begin position="1011"/>
        <end position="1025"/>
    </location>
</feature>
<dbReference type="Proteomes" id="UP000664169">
    <property type="component" value="Unassembled WGS sequence"/>
</dbReference>
<dbReference type="SUPFAM" id="SSF52047">
    <property type="entry name" value="RNI-like"/>
    <property type="match status" value="1"/>
</dbReference>
<feature type="compositionally biased region" description="Low complexity" evidence="1">
    <location>
        <begin position="143"/>
        <end position="155"/>
    </location>
</feature>
<evidence type="ECO:0000313" key="2">
    <source>
        <dbReference type="EMBL" id="CAF9915838.1"/>
    </source>
</evidence>
<feature type="compositionally biased region" description="Low complexity" evidence="1">
    <location>
        <begin position="84"/>
        <end position="108"/>
    </location>
</feature>
<feature type="compositionally biased region" description="Low complexity" evidence="1">
    <location>
        <begin position="352"/>
        <end position="363"/>
    </location>
</feature>
<accession>A0A8H3F546</accession>
<dbReference type="OrthoDB" id="8436363at2759"/>
<reference evidence="2" key="1">
    <citation type="submission" date="2021-03" db="EMBL/GenBank/DDBJ databases">
        <authorList>
            <person name="Tagirdzhanova G."/>
        </authorList>
    </citation>
    <scope>NUCLEOTIDE SEQUENCE</scope>
</reference>
<sequence>MTGIQGVDVSWLHHSQKGLDASRNEISNPVPPKTPAKDIQSSMTAKPEIGSVGNHKHLHGFHNHSQDTSLMPPSTPKPTEKKSSTPTLSRKSSWISSLSSKFSSSQQSPTILSPATRPNEVSSSNPPPSPATPVQTTNKRSESTPPAAASPKSSPGFLQSAFRRLSSSGGGFGKASGNGAIVPRRIMNVDPYRERCGIEELQPGKLRRVSFCVDVEIAGHSSFLDDGSPPPTPSKLPYDEDDKQSNLKRMHDKMRMKDKAEAEALKHPTAMEETRDKPQATESSEKGINASLTPKIEKAPEKTTETEKLPTTRKKEKKKRSEEERKERKEKKRQAALANGIIPMEFKRDGSSSESPSGASTPARPQDHPTIDPLRIYKRCCQLRETPPLRKLVEQLGASGACDDLHPGTIICLYLSGSRIQFADIVTLGDYLAVVPVRKLILDDCALTDESIRVILAGLLAVKTPAQAKFNRQLPRTPGEKIAPSEDQMERLGVIEKISIKNNPQIGPNGWKHISCFINMSRTLKAIDLSMIPFPPRPKGLEIQQSPPQQHHFQHNHVPHTQKPAPSSSFDVAATFERCLRERRGVRLEELVMAECSLDTDVVISIVNAVNDCGVSRLGLASNSLTSESIAVIAEYLKNGRCEGLDLGGNLLSEESLDLLSQAFEQSKPSFCALSLADTGLTVASLKQLLPILAQLPDFRFIDLSHNRKLFAGENNSVGILRRVLPRMRTLKRINLNDVAMESEHCISLAEVLPEVAIILENPALTALASAGSESSREEACALYASLIAAVRVSKTIVSIDIDVPTAEAGEITQALAKQLVAYSLRNLERNLAITNDTEYEEKAIHFPDILLHIVGHDDATGDTTNEPATDDDYIVGGIGVAKALTVCLGNHRANDSRRHSSLITSNVSGDVTPDANASTEPRTKAMSLNLLSNARKIQARLQPAIADEEAKGDEMALRRLKGLDSTLSGIIQRFEDEYPETRPVQSQGQLSASDSTTSAAKNPAFMNPFGDEEVEAEADEDDDLTSTALHPPNRLSRHGSMAEMHSKHLAQEEGHMHRFGQQLRRDILRPQHEDHHHGTTGLEEEPEHIVKLRTRLEQLSGDEIKHEIKQNGIENVIKAIGNDVKQLKHLAEADPVAWKQLQTAHGNAYSKENIHGEEDGEEAMED</sequence>
<dbReference type="SMART" id="SM00368">
    <property type="entry name" value="LRR_RI"/>
    <property type="match status" value="5"/>
</dbReference>
<feature type="compositionally biased region" description="Basic and acidic residues" evidence="1">
    <location>
        <begin position="253"/>
        <end position="285"/>
    </location>
</feature>
<evidence type="ECO:0008006" key="4">
    <source>
        <dbReference type="Google" id="ProtNLM"/>
    </source>
</evidence>
<gene>
    <name evidence="2" type="ORF">GOMPHAMPRED_000865</name>
</gene>
<keyword evidence="3" id="KW-1185">Reference proteome</keyword>
<evidence type="ECO:0000256" key="1">
    <source>
        <dbReference type="SAM" id="MobiDB-lite"/>
    </source>
</evidence>
<feature type="compositionally biased region" description="Polar residues" evidence="1">
    <location>
        <begin position="984"/>
        <end position="1001"/>
    </location>
</feature>
<dbReference type="AlphaFoldDB" id="A0A8H3F546"/>
<evidence type="ECO:0000313" key="3">
    <source>
        <dbReference type="Proteomes" id="UP000664169"/>
    </source>
</evidence>
<feature type="region of interest" description="Disordered" evidence="1">
    <location>
        <begin position="979"/>
        <end position="1036"/>
    </location>
</feature>
<feature type="region of interest" description="Disordered" evidence="1">
    <location>
        <begin position="544"/>
        <end position="567"/>
    </location>
</feature>
<name>A0A8H3F546_9LECA</name>
<feature type="region of interest" description="Disordered" evidence="1">
    <location>
        <begin position="16"/>
        <end position="183"/>
    </location>
</feature>
<feature type="region of interest" description="Disordered" evidence="1">
    <location>
        <begin position="1145"/>
        <end position="1167"/>
    </location>
</feature>
<dbReference type="Gene3D" id="3.80.10.10">
    <property type="entry name" value="Ribonuclease Inhibitor"/>
    <property type="match status" value="2"/>
</dbReference>
<feature type="region of interest" description="Disordered" evidence="1">
    <location>
        <begin position="220"/>
        <end position="371"/>
    </location>
</feature>